<protein>
    <submittedName>
        <fullName evidence="2">Unannotated protein</fullName>
    </submittedName>
</protein>
<evidence type="ECO:0000256" key="1">
    <source>
        <dbReference type="SAM" id="Phobius"/>
    </source>
</evidence>
<feature type="transmembrane region" description="Helical" evidence="1">
    <location>
        <begin position="103"/>
        <end position="124"/>
    </location>
</feature>
<reference evidence="2" key="1">
    <citation type="submission" date="2020-05" db="EMBL/GenBank/DDBJ databases">
        <authorList>
            <person name="Chiriac C."/>
            <person name="Salcher M."/>
            <person name="Ghai R."/>
            <person name="Kavagutti S V."/>
        </authorList>
    </citation>
    <scope>NUCLEOTIDE SEQUENCE</scope>
</reference>
<accession>A0A6J6D6J6</accession>
<proteinExistence type="predicted"/>
<dbReference type="AlphaFoldDB" id="A0A6J6D6J6"/>
<keyword evidence="1" id="KW-0812">Transmembrane</keyword>
<keyword evidence="1" id="KW-1133">Transmembrane helix</keyword>
<evidence type="ECO:0000313" key="2">
    <source>
        <dbReference type="EMBL" id="CAB4557298.1"/>
    </source>
</evidence>
<name>A0A6J6D6J6_9ZZZZ</name>
<dbReference type="EMBL" id="CAEZSV010000158">
    <property type="protein sequence ID" value="CAB4557298.1"/>
    <property type="molecule type" value="Genomic_DNA"/>
</dbReference>
<organism evidence="2">
    <name type="scientific">freshwater metagenome</name>
    <dbReference type="NCBI Taxonomy" id="449393"/>
    <lineage>
        <taxon>unclassified sequences</taxon>
        <taxon>metagenomes</taxon>
        <taxon>ecological metagenomes</taxon>
    </lineage>
</organism>
<keyword evidence="1" id="KW-0472">Membrane</keyword>
<sequence length="125" mass="13522">MSEYVPGACNIGSREIIRRRAVGVAALVFAIISGYTLLAADDLARSARWGIFFPLLVSAIGFIQARNKFCLAYGLAGTFNFGKIGDMERVFDAESKRIDRQKAIMTLVQAALFAGLATALFVSLP</sequence>
<gene>
    <name evidence="2" type="ORF">UFOPK1506_00841</name>
</gene>
<feature type="transmembrane region" description="Helical" evidence="1">
    <location>
        <begin position="21"/>
        <end position="40"/>
    </location>
</feature>